<dbReference type="InterPro" id="IPR017853">
    <property type="entry name" value="GH"/>
</dbReference>
<dbReference type="Pfam" id="PF13802">
    <property type="entry name" value="Gal_mutarotas_2"/>
    <property type="match status" value="1"/>
</dbReference>
<dbReference type="InterPro" id="IPR000322">
    <property type="entry name" value="Glyco_hydro_31_TIM"/>
</dbReference>
<dbReference type="GO" id="GO:0030246">
    <property type="term" value="F:carbohydrate binding"/>
    <property type="evidence" value="ECO:0007669"/>
    <property type="project" value="InterPro"/>
</dbReference>
<accession>A0A9D1S4I6</accession>
<keyword evidence="2 6" id="KW-0378">Hydrolase</keyword>
<feature type="domain" description="Glycoside hydrolase family 31 N-terminal" evidence="4">
    <location>
        <begin position="22"/>
        <end position="182"/>
    </location>
</feature>
<dbReference type="AlphaFoldDB" id="A0A9D1S4I6"/>
<dbReference type="InterPro" id="IPR051816">
    <property type="entry name" value="Glycosyl_Hydrolase_31"/>
</dbReference>
<dbReference type="PANTHER" id="PTHR43863">
    <property type="entry name" value="HYDROLASE, PUTATIVE (AFU_ORTHOLOGUE AFUA_1G03140)-RELATED"/>
    <property type="match status" value="1"/>
</dbReference>
<feature type="domain" description="Glycoside hydrolase family 31 TIM barrel" evidence="3">
    <location>
        <begin position="226"/>
        <end position="561"/>
    </location>
</feature>
<comment type="caution">
    <text evidence="6">The sequence shown here is derived from an EMBL/GenBank/DDBJ whole genome shotgun (WGS) entry which is preliminary data.</text>
</comment>
<feature type="domain" description="Glycosyl hydrolase family 31 C-terminal" evidence="5">
    <location>
        <begin position="572"/>
        <end position="657"/>
    </location>
</feature>
<comment type="similarity">
    <text evidence="1 2">Belongs to the glycosyl hydrolase 31 family.</text>
</comment>
<organism evidence="6 7">
    <name type="scientific">Candidatus Fimadaptatus faecigallinarum</name>
    <dbReference type="NCBI Taxonomy" id="2840814"/>
    <lineage>
        <taxon>Bacteria</taxon>
        <taxon>Bacillati</taxon>
        <taxon>Bacillota</taxon>
        <taxon>Clostridia</taxon>
        <taxon>Eubacteriales</taxon>
        <taxon>Candidatus Fimadaptatus</taxon>
    </lineage>
</organism>
<dbReference type="Pfam" id="PF21365">
    <property type="entry name" value="Glyco_hydro_31_3rd"/>
    <property type="match status" value="1"/>
</dbReference>
<name>A0A9D1S4I6_9FIRM</name>
<dbReference type="Gene3D" id="2.60.40.1760">
    <property type="entry name" value="glycosyl hydrolase (family 31)"/>
    <property type="match status" value="1"/>
</dbReference>
<dbReference type="PANTHER" id="PTHR43863:SF2">
    <property type="entry name" value="MALTASE-GLUCOAMYLASE"/>
    <property type="match status" value="1"/>
</dbReference>
<dbReference type="InterPro" id="IPR013780">
    <property type="entry name" value="Glyco_hydro_b"/>
</dbReference>
<protein>
    <submittedName>
        <fullName evidence="6">Glycoside hydrolase family 31 protein</fullName>
    </submittedName>
</protein>
<sequence>MEHFEQNGNQLIYRHAGETICVEPWGANSLRVRATVQRPLSDDRYALLDPVPTAVEIAIDGDKASIVNGGIEARLTREGWTGACTIAFYNARGELLLSERGAHGALQLYAHDFHPIIGGDFRLTASFEAEEDEKLYGMGQYQQEILNLKYCTLELAHRNSQASVPFVLSSRGYGFLWHNPAIGEVSFGRNVTRWVAQSTKQLDYWITAADTPAQIEMQYQAATGRPPMMPEYGLGFWQCKLRYWNQEQLLNVAREYKRRGLPIDVIVVDFFHWPHMGDYRFDPEFFPDPEAMVRELDEMGIALMVSVWPQIALTSENYEEMRERGLLVRCDKGVQVCMQFVEDSVFYDATNPEAQKYVFDKCKRSYLDKGVKLFWLDEAEPEYAGYDFDNYRYYMGPNAQIGNIYPQQYSKGFFDGMRALGQQEIVNLVRCAWAGSQRYGALVWSGDIHSTWQDMRNQICAGLNMAVAGIDWWTTDIGGFHNGDINDPGFRQLLVRWFEYGAFCPVMRLHGDRKPHENVYRANGVEVLGSGGDNEVWSFGEDNYEILARYLRLREQMRPYVRELMRTAHEQGMPPMRPMFFDFPGDAQCWDVRDQYMFGPDVLVAPVCEPDATSREVWLPTGARWTQLGTGKVFDGGQRVKVDAPLELIPVFLRDGSHADWTV</sequence>
<dbReference type="CDD" id="cd14752">
    <property type="entry name" value="GH31_N"/>
    <property type="match status" value="1"/>
</dbReference>
<dbReference type="SUPFAM" id="SSF51011">
    <property type="entry name" value="Glycosyl hydrolase domain"/>
    <property type="match status" value="1"/>
</dbReference>
<dbReference type="InterPro" id="IPR025887">
    <property type="entry name" value="Glyco_hydro_31_N_dom"/>
</dbReference>
<dbReference type="Proteomes" id="UP000824123">
    <property type="component" value="Unassembled WGS sequence"/>
</dbReference>
<evidence type="ECO:0000259" key="5">
    <source>
        <dbReference type="Pfam" id="PF21365"/>
    </source>
</evidence>
<dbReference type="Pfam" id="PF01055">
    <property type="entry name" value="Glyco_hydro_31_2nd"/>
    <property type="match status" value="1"/>
</dbReference>
<dbReference type="GO" id="GO:0005975">
    <property type="term" value="P:carbohydrate metabolic process"/>
    <property type="evidence" value="ECO:0007669"/>
    <property type="project" value="InterPro"/>
</dbReference>
<dbReference type="SUPFAM" id="SSF51445">
    <property type="entry name" value="(Trans)glycosidases"/>
    <property type="match status" value="1"/>
</dbReference>
<dbReference type="Gene3D" id="3.20.20.80">
    <property type="entry name" value="Glycosidases"/>
    <property type="match status" value="1"/>
</dbReference>
<evidence type="ECO:0000259" key="3">
    <source>
        <dbReference type="Pfam" id="PF01055"/>
    </source>
</evidence>
<dbReference type="InterPro" id="IPR011013">
    <property type="entry name" value="Gal_mutarotase_sf_dom"/>
</dbReference>
<dbReference type="EMBL" id="DVNK01000041">
    <property type="protein sequence ID" value="HIU46999.1"/>
    <property type="molecule type" value="Genomic_DNA"/>
</dbReference>
<reference evidence="6" key="2">
    <citation type="journal article" date="2021" name="PeerJ">
        <title>Extensive microbial diversity within the chicken gut microbiome revealed by metagenomics and culture.</title>
        <authorList>
            <person name="Gilroy R."/>
            <person name="Ravi A."/>
            <person name="Getino M."/>
            <person name="Pursley I."/>
            <person name="Horton D.L."/>
            <person name="Alikhan N.F."/>
            <person name="Baker D."/>
            <person name="Gharbi K."/>
            <person name="Hall N."/>
            <person name="Watson M."/>
            <person name="Adriaenssens E.M."/>
            <person name="Foster-Nyarko E."/>
            <person name="Jarju S."/>
            <person name="Secka A."/>
            <person name="Antonio M."/>
            <person name="Oren A."/>
            <person name="Chaudhuri R.R."/>
            <person name="La Ragione R."/>
            <person name="Hildebrand F."/>
            <person name="Pallen M.J."/>
        </authorList>
    </citation>
    <scope>NUCLEOTIDE SEQUENCE</scope>
    <source>
        <strain evidence="6">ChiSxjej2B14-8506</strain>
    </source>
</reference>
<dbReference type="SUPFAM" id="SSF74650">
    <property type="entry name" value="Galactose mutarotase-like"/>
    <property type="match status" value="1"/>
</dbReference>
<dbReference type="InterPro" id="IPR048395">
    <property type="entry name" value="Glyco_hydro_31_C"/>
</dbReference>
<evidence type="ECO:0000259" key="4">
    <source>
        <dbReference type="Pfam" id="PF13802"/>
    </source>
</evidence>
<proteinExistence type="inferred from homology"/>
<dbReference type="GO" id="GO:0004553">
    <property type="term" value="F:hydrolase activity, hydrolyzing O-glycosyl compounds"/>
    <property type="evidence" value="ECO:0007669"/>
    <property type="project" value="InterPro"/>
</dbReference>
<keyword evidence="2" id="KW-0326">Glycosidase</keyword>
<evidence type="ECO:0000313" key="7">
    <source>
        <dbReference type="Proteomes" id="UP000824123"/>
    </source>
</evidence>
<evidence type="ECO:0000256" key="1">
    <source>
        <dbReference type="ARBA" id="ARBA00007806"/>
    </source>
</evidence>
<evidence type="ECO:0000256" key="2">
    <source>
        <dbReference type="RuleBase" id="RU361185"/>
    </source>
</evidence>
<reference evidence="6" key="1">
    <citation type="submission" date="2020-10" db="EMBL/GenBank/DDBJ databases">
        <authorList>
            <person name="Gilroy R."/>
        </authorList>
    </citation>
    <scope>NUCLEOTIDE SEQUENCE</scope>
    <source>
        <strain evidence="6">ChiSxjej2B14-8506</strain>
    </source>
</reference>
<evidence type="ECO:0000313" key="6">
    <source>
        <dbReference type="EMBL" id="HIU46999.1"/>
    </source>
</evidence>
<gene>
    <name evidence="6" type="ORF">IAC59_07040</name>
</gene>
<dbReference type="Gene3D" id="2.60.40.1180">
    <property type="entry name" value="Golgi alpha-mannosidase II"/>
    <property type="match status" value="1"/>
</dbReference>
<dbReference type="CDD" id="cd06591">
    <property type="entry name" value="GH31_xylosidase_XylS"/>
    <property type="match status" value="1"/>
</dbReference>